<evidence type="ECO:0000313" key="3">
    <source>
        <dbReference type="Proteomes" id="UP000662088"/>
    </source>
</evidence>
<dbReference type="Proteomes" id="UP000662088">
    <property type="component" value="Unassembled WGS sequence"/>
</dbReference>
<proteinExistence type="predicted"/>
<keyword evidence="1" id="KW-0472">Membrane</keyword>
<protein>
    <submittedName>
        <fullName evidence="2">Stage III sporulation protein AF</fullName>
    </submittedName>
</protein>
<dbReference type="RefSeq" id="WP_022212612.1">
    <property type="nucleotide sequence ID" value="NZ_JACOOQ010000010.1"/>
</dbReference>
<reference evidence="2" key="1">
    <citation type="submission" date="2020-08" db="EMBL/GenBank/DDBJ databases">
        <title>Genome public.</title>
        <authorList>
            <person name="Liu C."/>
            <person name="Sun Q."/>
        </authorList>
    </citation>
    <scope>NUCLEOTIDE SEQUENCE</scope>
    <source>
        <strain evidence="2">NSJ-42</strain>
    </source>
</reference>
<dbReference type="EMBL" id="JACOOQ010000010">
    <property type="protein sequence ID" value="MBC5640178.1"/>
    <property type="molecule type" value="Genomic_DNA"/>
</dbReference>
<dbReference type="Pfam" id="PF09581">
    <property type="entry name" value="Spore_III_AF"/>
    <property type="match status" value="1"/>
</dbReference>
<feature type="transmembrane region" description="Helical" evidence="1">
    <location>
        <begin position="6"/>
        <end position="24"/>
    </location>
</feature>
<keyword evidence="1" id="KW-1133">Transmembrane helix</keyword>
<keyword evidence="1" id="KW-0812">Transmembrane</keyword>
<comment type="caution">
    <text evidence="2">The sequence shown here is derived from an EMBL/GenBank/DDBJ whole genome shotgun (WGS) entry which is preliminary data.</text>
</comment>
<feature type="transmembrane region" description="Helical" evidence="1">
    <location>
        <begin position="36"/>
        <end position="54"/>
    </location>
</feature>
<evidence type="ECO:0000256" key="1">
    <source>
        <dbReference type="SAM" id="Phobius"/>
    </source>
</evidence>
<sequence>MEYIKSFIETLVTIIILFSAIELISPNNSMKKYIKFVLGLILIVVMLNPIIDFFTEGEDKIVSTIKEYEGILSTDTETSSDVAASNEVEDVFIENLNKNSATELAEKFPDYKFVCDIDCNIDLNNFSYDISHAKISISTNKIQEVEKIEKVEISNDNKTNSQAYSDDEQKILSYVSNMLGISEDKIEIYTVS</sequence>
<accession>A0A8I0DLH5</accession>
<organism evidence="2 3">
    <name type="scientific">Clostridium lentum</name>
    <dbReference type="NCBI Taxonomy" id="2763037"/>
    <lineage>
        <taxon>Bacteria</taxon>
        <taxon>Bacillati</taxon>
        <taxon>Bacillota</taxon>
        <taxon>Clostridia</taxon>
        <taxon>Eubacteriales</taxon>
        <taxon>Clostridiaceae</taxon>
        <taxon>Clostridium</taxon>
    </lineage>
</organism>
<evidence type="ECO:0000313" key="2">
    <source>
        <dbReference type="EMBL" id="MBC5640178.1"/>
    </source>
</evidence>
<gene>
    <name evidence="2" type="primary">spoIIIAF</name>
    <name evidence="2" type="ORF">H8R92_06985</name>
</gene>
<dbReference type="AlphaFoldDB" id="A0A8I0DLH5"/>
<keyword evidence="3" id="KW-1185">Reference proteome</keyword>
<dbReference type="NCBIfam" id="TIGR02896">
    <property type="entry name" value="spore_III_AF"/>
    <property type="match status" value="1"/>
</dbReference>
<name>A0A8I0DLH5_9CLOT</name>
<dbReference type="InterPro" id="IPR014245">
    <property type="entry name" value="Spore_III_AF"/>
</dbReference>